<name>A0A0A0DBC9_9PROT</name>
<reference evidence="1 2" key="1">
    <citation type="submission" date="2014-01" db="EMBL/GenBank/DDBJ databases">
        <title>Genome sequence determination for a cystic fibrosis isolate, Inquilinus limosus.</title>
        <authorList>
            <person name="Pino M."/>
            <person name="Di Conza J."/>
            <person name="Gutkind G."/>
        </authorList>
    </citation>
    <scope>NUCLEOTIDE SEQUENCE [LARGE SCALE GENOMIC DNA]</scope>
    <source>
        <strain evidence="1 2">MP06</strain>
    </source>
</reference>
<dbReference type="RefSeq" id="WP_034832619.1">
    <property type="nucleotide sequence ID" value="NZ_JANX01000035.1"/>
</dbReference>
<dbReference type="OrthoDB" id="7788186at2"/>
<accession>A0A0A0DBC9</accession>
<proteinExistence type="predicted"/>
<protein>
    <submittedName>
        <fullName evidence="1">Uncharacterized protein</fullName>
    </submittedName>
</protein>
<evidence type="ECO:0000313" key="2">
    <source>
        <dbReference type="Proteomes" id="UP000029995"/>
    </source>
</evidence>
<dbReference type="Proteomes" id="UP000029995">
    <property type="component" value="Unassembled WGS sequence"/>
</dbReference>
<sequence>MTTTAKKRGRPIGATAALRPPAFTTDNYGNPIALVPLAREAGTATVDRSDWDTLLARGVSPNWYLGTSGDGPNRKPAIRTTYLGEIAQVARLILEATPNHRLVYRTSDRTDLRRVNISLKKVNARGEGDAATGVMRKPEWVSLAKLKGPTKAQQRAERKAADDAAHAAYRAAGSERHARWMAWIETAVAGGRDRDEAYAYAQEQARAERRAYCAEHGLDPTTGRYPRERNGHKVEILVPAAPLQATGDGSATVASLDPTGPN</sequence>
<comment type="caution">
    <text evidence="1">The sequence shown here is derived from an EMBL/GenBank/DDBJ whole genome shotgun (WGS) entry which is preliminary data.</text>
</comment>
<evidence type="ECO:0000313" key="1">
    <source>
        <dbReference type="EMBL" id="KGM35315.1"/>
    </source>
</evidence>
<dbReference type="EMBL" id="JANX01000035">
    <property type="protein sequence ID" value="KGM35315.1"/>
    <property type="molecule type" value="Genomic_DNA"/>
</dbReference>
<gene>
    <name evidence="1" type="ORF">P409_05230</name>
</gene>
<dbReference type="AlphaFoldDB" id="A0A0A0DBC9"/>
<organism evidence="1 2">
    <name type="scientific">Inquilinus limosus MP06</name>
    <dbReference type="NCBI Taxonomy" id="1398085"/>
    <lineage>
        <taxon>Bacteria</taxon>
        <taxon>Pseudomonadati</taxon>
        <taxon>Pseudomonadota</taxon>
        <taxon>Alphaproteobacteria</taxon>
        <taxon>Rhodospirillales</taxon>
        <taxon>Rhodospirillaceae</taxon>
        <taxon>Inquilinus</taxon>
    </lineage>
</organism>